<dbReference type="AlphaFoldDB" id="A0A6P8I8J3"/>
<dbReference type="InParanoid" id="A0A6P8I8J3"/>
<gene>
    <name evidence="3" type="primary">LOC116297323</name>
</gene>
<dbReference type="InterPro" id="IPR051135">
    <property type="entry name" value="Gal/GlcNAc/GalNAc_ST"/>
</dbReference>
<dbReference type="OrthoDB" id="6138663at2759"/>
<keyword evidence="1" id="KW-0812">Transmembrane</keyword>
<dbReference type="GO" id="GO:0006044">
    <property type="term" value="P:N-acetylglucosamine metabolic process"/>
    <property type="evidence" value="ECO:0007669"/>
    <property type="project" value="TreeGrafter"/>
</dbReference>
<evidence type="ECO:0000313" key="3">
    <source>
        <dbReference type="RefSeq" id="XP_031561402.1"/>
    </source>
</evidence>
<keyword evidence="2" id="KW-1185">Reference proteome</keyword>
<name>A0A6P8I8J3_ACTTE</name>
<dbReference type="InterPro" id="IPR027417">
    <property type="entry name" value="P-loop_NTPase"/>
</dbReference>
<keyword evidence="1" id="KW-1133">Transmembrane helix</keyword>
<dbReference type="Gene3D" id="3.40.50.300">
    <property type="entry name" value="P-loop containing nucleotide triphosphate hydrolases"/>
    <property type="match status" value="1"/>
</dbReference>
<dbReference type="KEGG" id="aten:116297323"/>
<proteinExistence type="predicted"/>
<accession>A0A6P8I8J3</accession>
<evidence type="ECO:0000256" key="1">
    <source>
        <dbReference type="SAM" id="Phobius"/>
    </source>
</evidence>
<dbReference type="RefSeq" id="XP_031561402.1">
    <property type="nucleotide sequence ID" value="XM_031705542.1"/>
</dbReference>
<feature type="transmembrane region" description="Helical" evidence="1">
    <location>
        <begin position="6"/>
        <end position="23"/>
    </location>
</feature>
<sequence>MIRQCLVIPAAMLAMLITARFFYHSMKTSTKVLLKSNGPRGNLNEPQNCDEKEYDAREMRLRIDLVKKYTKERSFFREAVVIFGTPDGSSEVFGSIISSDAKVFYLPKVLNKLSYYMKHEPTIGFPLATALIEEVLKCNFEEKEFLLHHLMQDKTRNLSRTLLGAPECVAKERYGATLTANNRCTKAFSDWLATECDQSDQLLIQTDQLKSILSLQVLMTVPKLRSLSIRVVHVVRDPRAVIHDISKSVTKELSGEELGLTSYRICAQMMLNVKTGENPPNWLEGRYLLVKIEDFLNNPKRELAKLNEFLKRRNNSFGNLESLFRVQKAQKWRSEMSPESVRLVEEKCGKVLALLRYKKVA</sequence>
<dbReference type="GO" id="GO:0001517">
    <property type="term" value="F:N-acetylglucosamine 6-O-sulfotransferase activity"/>
    <property type="evidence" value="ECO:0007669"/>
    <property type="project" value="TreeGrafter"/>
</dbReference>
<reference evidence="3" key="1">
    <citation type="submission" date="2025-08" db="UniProtKB">
        <authorList>
            <consortium name="RefSeq"/>
        </authorList>
    </citation>
    <scope>IDENTIFICATION</scope>
    <source>
        <tissue evidence="3">Tentacle</tissue>
    </source>
</reference>
<dbReference type="SUPFAM" id="SSF52540">
    <property type="entry name" value="P-loop containing nucleoside triphosphate hydrolases"/>
    <property type="match status" value="1"/>
</dbReference>
<evidence type="ECO:0000313" key="2">
    <source>
        <dbReference type="Proteomes" id="UP000515163"/>
    </source>
</evidence>
<dbReference type="GO" id="GO:0006790">
    <property type="term" value="P:sulfur compound metabolic process"/>
    <property type="evidence" value="ECO:0007669"/>
    <property type="project" value="TreeGrafter"/>
</dbReference>
<keyword evidence="1" id="KW-0472">Membrane</keyword>
<protein>
    <submittedName>
        <fullName evidence="3">Carbohydrate sulfotransferase 3-like</fullName>
    </submittedName>
</protein>
<dbReference type="GeneID" id="116297323"/>
<dbReference type="PANTHER" id="PTHR10704:SF44">
    <property type="entry name" value="LD35051P-RELATED"/>
    <property type="match status" value="1"/>
</dbReference>
<organism evidence="2 3">
    <name type="scientific">Actinia tenebrosa</name>
    <name type="common">Australian red waratah sea anemone</name>
    <dbReference type="NCBI Taxonomy" id="6105"/>
    <lineage>
        <taxon>Eukaryota</taxon>
        <taxon>Metazoa</taxon>
        <taxon>Cnidaria</taxon>
        <taxon>Anthozoa</taxon>
        <taxon>Hexacorallia</taxon>
        <taxon>Actiniaria</taxon>
        <taxon>Actiniidae</taxon>
        <taxon>Actinia</taxon>
    </lineage>
</organism>
<dbReference type="PANTHER" id="PTHR10704">
    <property type="entry name" value="CARBOHYDRATE SULFOTRANSFERASE"/>
    <property type="match status" value="1"/>
</dbReference>
<dbReference type="Proteomes" id="UP000515163">
    <property type="component" value="Unplaced"/>
</dbReference>